<reference evidence="7" key="1">
    <citation type="submission" date="2020-10" db="EMBL/GenBank/DDBJ databases">
        <authorList>
            <person name="Kikuchi T."/>
        </authorList>
    </citation>
    <scope>NUCLEOTIDE SEQUENCE</scope>
    <source>
        <strain evidence="7">NKZ352</strain>
    </source>
</reference>
<evidence type="ECO:0000256" key="5">
    <source>
        <dbReference type="SAM" id="SignalP"/>
    </source>
</evidence>
<dbReference type="SUPFAM" id="SSF57277">
    <property type="entry name" value="Granulin repeat"/>
    <property type="match status" value="2"/>
</dbReference>
<dbReference type="GO" id="GO:0005576">
    <property type="term" value="C:extracellular region"/>
    <property type="evidence" value="ECO:0007669"/>
    <property type="project" value="UniProtKB-SubCell"/>
</dbReference>
<dbReference type="AlphaFoldDB" id="A0A8S1GME2"/>
<evidence type="ECO:0000313" key="8">
    <source>
        <dbReference type="Proteomes" id="UP000835052"/>
    </source>
</evidence>
<comment type="caution">
    <text evidence="7">The sequence shown here is derived from an EMBL/GenBank/DDBJ whole genome shotgun (WGS) entry which is preliminary data.</text>
</comment>
<dbReference type="PROSITE" id="PS00799">
    <property type="entry name" value="GRANULINS"/>
    <property type="match status" value="2"/>
</dbReference>
<dbReference type="Gene3D" id="2.10.25.160">
    <property type="entry name" value="Granulin"/>
    <property type="match status" value="3"/>
</dbReference>
<protein>
    <recommendedName>
        <fullName evidence="6">Granulins domain-containing protein</fullName>
    </recommendedName>
</protein>
<dbReference type="Pfam" id="PF00396">
    <property type="entry name" value="Granulin"/>
    <property type="match status" value="3"/>
</dbReference>
<evidence type="ECO:0000256" key="3">
    <source>
        <dbReference type="ARBA" id="ARBA00022525"/>
    </source>
</evidence>
<proteinExistence type="inferred from homology"/>
<dbReference type="InterPro" id="IPR037277">
    <property type="entry name" value="Granulin_sf"/>
</dbReference>
<dbReference type="PANTHER" id="PTHR12274">
    <property type="entry name" value="GRANULIN"/>
    <property type="match status" value="1"/>
</dbReference>
<comment type="subcellular location">
    <subcellularLocation>
        <location evidence="1">Secreted</location>
    </subcellularLocation>
</comment>
<dbReference type="InterPro" id="IPR000118">
    <property type="entry name" value="Granulin"/>
</dbReference>
<organism evidence="7 8">
    <name type="scientific">Caenorhabditis auriculariae</name>
    <dbReference type="NCBI Taxonomy" id="2777116"/>
    <lineage>
        <taxon>Eukaryota</taxon>
        <taxon>Metazoa</taxon>
        <taxon>Ecdysozoa</taxon>
        <taxon>Nematoda</taxon>
        <taxon>Chromadorea</taxon>
        <taxon>Rhabditida</taxon>
        <taxon>Rhabditina</taxon>
        <taxon>Rhabditomorpha</taxon>
        <taxon>Rhabditoidea</taxon>
        <taxon>Rhabditidae</taxon>
        <taxon>Peloderinae</taxon>
        <taxon>Caenorhabditis</taxon>
    </lineage>
</organism>
<dbReference type="OrthoDB" id="5854875at2759"/>
<name>A0A8S1GME2_9PELO</name>
<dbReference type="Proteomes" id="UP000835052">
    <property type="component" value="Unassembled WGS sequence"/>
</dbReference>
<feature type="domain" description="Granulins" evidence="6">
    <location>
        <begin position="62"/>
        <end position="75"/>
    </location>
</feature>
<dbReference type="EMBL" id="CAJGYM010000001">
    <property type="protein sequence ID" value="CAD6184229.1"/>
    <property type="molecule type" value="Genomic_DNA"/>
</dbReference>
<keyword evidence="3" id="KW-0964">Secreted</keyword>
<evidence type="ECO:0000256" key="4">
    <source>
        <dbReference type="ARBA" id="ARBA00023157"/>
    </source>
</evidence>
<feature type="signal peptide" evidence="5">
    <location>
        <begin position="1"/>
        <end position="27"/>
    </location>
</feature>
<keyword evidence="5" id="KW-0732">Signal</keyword>
<evidence type="ECO:0000256" key="2">
    <source>
        <dbReference type="ARBA" id="ARBA00010093"/>
    </source>
</evidence>
<gene>
    <name evidence="7" type="ORF">CAUJ_LOCUS148</name>
</gene>
<keyword evidence="8" id="KW-1185">Reference proteome</keyword>
<keyword evidence="4" id="KW-1015">Disulfide bond</keyword>
<comment type="similarity">
    <text evidence="2">Belongs to the granulin family.</text>
</comment>
<dbReference type="PANTHER" id="PTHR12274:SF3">
    <property type="entry name" value="PROGRANULIN"/>
    <property type="match status" value="1"/>
</dbReference>
<feature type="domain" description="Granulins" evidence="6">
    <location>
        <begin position="144"/>
        <end position="157"/>
    </location>
</feature>
<dbReference type="InterPro" id="IPR039036">
    <property type="entry name" value="Granulin_fam"/>
</dbReference>
<evidence type="ECO:0000256" key="1">
    <source>
        <dbReference type="ARBA" id="ARBA00004613"/>
    </source>
</evidence>
<evidence type="ECO:0000313" key="7">
    <source>
        <dbReference type="EMBL" id="CAD6184229.1"/>
    </source>
</evidence>
<feature type="chain" id="PRO_5035852910" description="Granulins domain-containing protein" evidence="5">
    <location>
        <begin position="28"/>
        <end position="290"/>
    </location>
</feature>
<dbReference type="SMART" id="SM00277">
    <property type="entry name" value="GRAN"/>
    <property type="match status" value="3"/>
</dbReference>
<evidence type="ECO:0000259" key="6">
    <source>
        <dbReference type="PROSITE" id="PS00799"/>
    </source>
</evidence>
<accession>A0A8S1GME2</accession>
<sequence length="290" mass="32403">MLSSDRASCVAMRGYLVVFALFVVVTCNHECDTDTTCEDGETCCRIRDDTWGCCPIENAVCCSDHLHCCPRGTTCDIEEARCLQSSGNVFPISKKRPATRRQTKNEHNEVLCPDHESKCPEKTTCCMLEQGTYGCCPAPEAVCCADHLHCCPKGFRCNGQFCLESSIGERRRAHKKFPSTPIKKKPAIEFMSYDHESNSEEVERDESYELLPEELKPIACGYQKTCPAKTTCCTVERLGRLQSMCCPLNNAVCCADTCCPQGYHCVGGGKCEKRAVRHKNMDDSYRAVYF</sequence>